<organism evidence="18 19">
    <name type="scientific">Rhizobium lusitanum</name>
    <dbReference type="NCBI Taxonomy" id="293958"/>
    <lineage>
        <taxon>Bacteria</taxon>
        <taxon>Pseudomonadati</taxon>
        <taxon>Pseudomonadota</taxon>
        <taxon>Alphaproteobacteria</taxon>
        <taxon>Hyphomicrobiales</taxon>
        <taxon>Rhizobiaceae</taxon>
        <taxon>Rhizobium/Agrobacterium group</taxon>
        <taxon>Rhizobium</taxon>
    </lineage>
</organism>
<keyword evidence="9 15" id="KW-0238">DNA-binding</keyword>
<dbReference type="HAMAP" id="MF_00103">
    <property type="entry name" value="Fapy_DNA_glycosyl"/>
    <property type="match status" value="1"/>
</dbReference>
<dbReference type="CDD" id="cd08966">
    <property type="entry name" value="EcFpg-like_N"/>
    <property type="match status" value="1"/>
</dbReference>
<evidence type="ECO:0000259" key="16">
    <source>
        <dbReference type="PROSITE" id="PS51066"/>
    </source>
</evidence>
<feature type="active site" description="Proton donor" evidence="15">
    <location>
        <position position="3"/>
    </location>
</feature>
<dbReference type="Gene3D" id="1.10.8.50">
    <property type="match status" value="1"/>
</dbReference>
<comment type="similarity">
    <text evidence="2 15">Belongs to the FPG family.</text>
</comment>
<evidence type="ECO:0000256" key="9">
    <source>
        <dbReference type="ARBA" id="ARBA00023125"/>
    </source>
</evidence>
<dbReference type="SUPFAM" id="SSF81624">
    <property type="entry name" value="N-terminal domain of MutM-like DNA repair proteins"/>
    <property type="match status" value="1"/>
</dbReference>
<evidence type="ECO:0000256" key="1">
    <source>
        <dbReference type="ARBA" id="ARBA00001668"/>
    </source>
</evidence>
<keyword evidence="4 15" id="KW-0479">Metal-binding</keyword>
<keyword evidence="7 15" id="KW-0378">Hydrolase</keyword>
<dbReference type="PROSITE" id="PS51068">
    <property type="entry name" value="FPG_CAT"/>
    <property type="match status" value="1"/>
</dbReference>
<feature type="binding site" evidence="15">
    <location>
        <position position="104"/>
    </location>
    <ligand>
        <name>DNA</name>
        <dbReference type="ChEBI" id="CHEBI:16991"/>
    </ligand>
</feature>
<gene>
    <name evidence="15" type="primary">mutM</name>
    <name evidence="15" type="synonym">fpg</name>
    <name evidence="18" type="ORF">GGD46_003738</name>
</gene>
<dbReference type="InterPro" id="IPR015886">
    <property type="entry name" value="H2TH_FPG"/>
</dbReference>
<evidence type="ECO:0000256" key="14">
    <source>
        <dbReference type="ARBA" id="ARBA00044632"/>
    </source>
</evidence>
<evidence type="ECO:0000313" key="18">
    <source>
        <dbReference type="EMBL" id="MBB6486443.1"/>
    </source>
</evidence>
<feature type="active site" description="Schiff-base intermediate with DNA" evidence="15">
    <location>
        <position position="2"/>
    </location>
</feature>
<feature type="active site" description="Proton donor; for beta-elimination activity" evidence="15">
    <location>
        <position position="58"/>
    </location>
</feature>
<evidence type="ECO:0000256" key="15">
    <source>
        <dbReference type="HAMAP-Rule" id="MF_00103"/>
    </source>
</evidence>
<dbReference type="EC" id="4.2.99.18" evidence="15"/>
<dbReference type="InterPro" id="IPR000214">
    <property type="entry name" value="Znf_DNA_glyclase/AP_lyase"/>
</dbReference>
<feature type="binding site" evidence="15">
    <location>
        <position position="169"/>
    </location>
    <ligand>
        <name>DNA</name>
        <dbReference type="ChEBI" id="CHEBI:16991"/>
    </ligand>
</feature>
<dbReference type="GO" id="GO:0003684">
    <property type="term" value="F:damaged DNA binding"/>
    <property type="evidence" value="ECO:0007669"/>
    <property type="project" value="InterPro"/>
</dbReference>
<evidence type="ECO:0000256" key="10">
    <source>
        <dbReference type="ARBA" id="ARBA00023204"/>
    </source>
</evidence>
<evidence type="ECO:0000256" key="6">
    <source>
        <dbReference type="ARBA" id="ARBA00022771"/>
    </source>
</evidence>
<feature type="active site" description="Proton donor; for delta-elimination activity" evidence="15">
    <location>
        <position position="286"/>
    </location>
</feature>
<dbReference type="PROSITE" id="PS01242">
    <property type="entry name" value="ZF_FPG_1"/>
    <property type="match status" value="1"/>
</dbReference>
<accession>A0A7X0MEX5</accession>
<comment type="catalytic activity">
    <reaction evidence="1 15">
        <text>Hydrolysis of DNA containing ring-opened 7-methylguanine residues, releasing 2,6-diamino-4-hydroxy-5-(N-methyl)formamidopyrimidine.</text>
        <dbReference type="EC" id="3.2.2.23"/>
    </reaction>
</comment>
<feature type="binding site" evidence="15">
    <location>
        <position position="126"/>
    </location>
    <ligand>
        <name>DNA</name>
        <dbReference type="ChEBI" id="CHEBI:16991"/>
    </ligand>
</feature>
<proteinExistence type="inferred from homology"/>
<dbReference type="Pfam" id="PF01149">
    <property type="entry name" value="Fapy_DNA_glyco"/>
    <property type="match status" value="1"/>
</dbReference>
<sequence>MPELPEVETVRRGLAPSMEGAVLKELELRRKDLRFPFPADFARVVSGRGITSLSRRAKYLLIDLDDGMTIVSHLGMSGSFRVEADALAETPGDFHHPRSKDEKHDHVVFHLAGVGKDARVIYNDPRRFGFMDIVRRSEIASHPFFRDLGPEPTGNELSADYLAERFADKAQPLKSALLDQKNIAGLGNIYVCEALWRSHLSPLRAAGTLVTDSGKPSEALQKLVVAIREVIADAIAAGGSSLRDHIQTDGSLGYFQHSFSVYDREAQPCSTPGCGGTVGRIVQAGRSSFYCAACQS</sequence>
<keyword evidence="6 15" id="KW-0863">Zinc-finger</keyword>
<evidence type="ECO:0000259" key="17">
    <source>
        <dbReference type="PROSITE" id="PS51068"/>
    </source>
</evidence>
<dbReference type="SMART" id="SM00898">
    <property type="entry name" value="Fapy_DNA_glyco"/>
    <property type="match status" value="1"/>
</dbReference>
<dbReference type="Pfam" id="PF06831">
    <property type="entry name" value="H2TH"/>
    <property type="match status" value="1"/>
</dbReference>
<dbReference type="InterPro" id="IPR010979">
    <property type="entry name" value="Ribosomal_uS13-like_H2TH"/>
</dbReference>
<dbReference type="Gene3D" id="3.20.190.10">
    <property type="entry name" value="MutM-like, N-terminal"/>
    <property type="match status" value="1"/>
</dbReference>
<keyword evidence="13 15" id="KW-0326">Glycosidase</keyword>
<dbReference type="RefSeq" id="WP_184706422.1">
    <property type="nucleotide sequence ID" value="NZ_JACHBG010000008.1"/>
</dbReference>
<dbReference type="InterPro" id="IPR015887">
    <property type="entry name" value="DNA_glyclase_Znf_dom_DNA_BS"/>
</dbReference>
<dbReference type="SUPFAM" id="SSF57716">
    <property type="entry name" value="Glucocorticoid receptor-like (DNA-binding domain)"/>
    <property type="match status" value="1"/>
</dbReference>
<evidence type="ECO:0000313" key="19">
    <source>
        <dbReference type="Proteomes" id="UP000565576"/>
    </source>
</evidence>
<dbReference type="PANTHER" id="PTHR22993:SF9">
    <property type="entry name" value="FORMAMIDOPYRIMIDINE-DNA GLYCOSYLASE"/>
    <property type="match status" value="1"/>
</dbReference>
<reference evidence="18 19" key="1">
    <citation type="submission" date="2020-08" db="EMBL/GenBank/DDBJ databases">
        <title>Genomic Encyclopedia of Type Strains, Phase IV (KMG-V): Genome sequencing to study the core and pangenomes of soil and plant-associated prokaryotes.</title>
        <authorList>
            <person name="Whitman W."/>
        </authorList>
    </citation>
    <scope>NUCLEOTIDE SEQUENCE [LARGE SCALE GENOMIC DNA]</scope>
    <source>
        <strain evidence="18 19">SEMIA 4060</strain>
    </source>
</reference>
<comment type="cofactor">
    <cofactor evidence="15">
        <name>Zn(2+)</name>
        <dbReference type="ChEBI" id="CHEBI:29105"/>
    </cofactor>
    <text evidence="15">Binds 1 zinc ion per subunit.</text>
</comment>
<dbReference type="GO" id="GO:0140078">
    <property type="term" value="F:class I DNA-(apurinic or apyrimidinic site) endonuclease activity"/>
    <property type="evidence" value="ECO:0007669"/>
    <property type="project" value="UniProtKB-EC"/>
</dbReference>
<protein>
    <recommendedName>
        <fullName evidence="15">Formamidopyrimidine-DNA glycosylase</fullName>
        <shortName evidence="15">Fapy-DNA glycosylase</shortName>
        <ecNumber evidence="15">3.2.2.23</ecNumber>
    </recommendedName>
    <alternativeName>
        <fullName evidence="15">DNA-(apurinic or apyrimidinic site) lyase MutM</fullName>
        <shortName evidence="15">AP lyase MutM</shortName>
        <ecNumber evidence="15">4.2.99.18</ecNumber>
    </alternativeName>
</protein>
<comment type="catalytic activity">
    <reaction evidence="14 15">
        <text>2'-deoxyribonucleotide-(2'-deoxyribose 5'-phosphate)-2'-deoxyribonucleotide-DNA = a 3'-end 2'-deoxyribonucleotide-(2,3-dehydro-2,3-deoxyribose 5'-phosphate)-DNA + a 5'-end 5'-phospho-2'-deoxyribonucleoside-DNA + H(+)</text>
        <dbReference type="Rhea" id="RHEA:66592"/>
        <dbReference type="Rhea" id="RHEA-COMP:13180"/>
        <dbReference type="Rhea" id="RHEA-COMP:16897"/>
        <dbReference type="Rhea" id="RHEA-COMP:17067"/>
        <dbReference type="ChEBI" id="CHEBI:15378"/>
        <dbReference type="ChEBI" id="CHEBI:136412"/>
        <dbReference type="ChEBI" id="CHEBI:157695"/>
        <dbReference type="ChEBI" id="CHEBI:167181"/>
        <dbReference type="EC" id="4.2.99.18"/>
    </reaction>
</comment>
<feature type="domain" description="FPG-type" evidence="16">
    <location>
        <begin position="260"/>
        <end position="296"/>
    </location>
</feature>
<keyword evidence="5 15" id="KW-0227">DNA damage</keyword>
<evidence type="ECO:0000256" key="11">
    <source>
        <dbReference type="ARBA" id="ARBA00023239"/>
    </source>
</evidence>
<dbReference type="InterPro" id="IPR012319">
    <property type="entry name" value="FPG_cat"/>
</dbReference>
<dbReference type="NCBIfam" id="TIGR00577">
    <property type="entry name" value="fpg"/>
    <property type="match status" value="1"/>
</dbReference>
<dbReference type="GO" id="GO:0034039">
    <property type="term" value="F:8-oxo-7,8-dihydroguanine DNA N-glycosylase activity"/>
    <property type="evidence" value="ECO:0007669"/>
    <property type="project" value="TreeGrafter"/>
</dbReference>
<evidence type="ECO:0000256" key="3">
    <source>
        <dbReference type="ARBA" id="ARBA00011245"/>
    </source>
</evidence>
<keyword evidence="12 15" id="KW-0511">Multifunctional enzyme</keyword>
<evidence type="ECO:0000256" key="13">
    <source>
        <dbReference type="ARBA" id="ARBA00023295"/>
    </source>
</evidence>
<dbReference type="InterPro" id="IPR035937">
    <property type="entry name" value="FPG_N"/>
</dbReference>
<dbReference type="EC" id="3.2.2.23" evidence="15"/>
<evidence type="ECO:0000256" key="4">
    <source>
        <dbReference type="ARBA" id="ARBA00022723"/>
    </source>
</evidence>
<dbReference type="FunFam" id="1.10.8.50:FF:000003">
    <property type="entry name" value="Formamidopyrimidine-DNA glycosylase"/>
    <property type="match status" value="1"/>
</dbReference>
<dbReference type="Proteomes" id="UP000565576">
    <property type="component" value="Unassembled WGS sequence"/>
</dbReference>
<evidence type="ECO:0000256" key="2">
    <source>
        <dbReference type="ARBA" id="ARBA00009409"/>
    </source>
</evidence>
<dbReference type="SUPFAM" id="SSF46946">
    <property type="entry name" value="S13-like H2TH domain"/>
    <property type="match status" value="1"/>
</dbReference>
<evidence type="ECO:0000256" key="12">
    <source>
        <dbReference type="ARBA" id="ARBA00023268"/>
    </source>
</evidence>
<dbReference type="InterPro" id="IPR020629">
    <property type="entry name" value="FPG_Glyclase"/>
</dbReference>
<dbReference type="PROSITE" id="PS51066">
    <property type="entry name" value="ZF_FPG_2"/>
    <property type="match status" value="1"/>
</dbReference>
<comment type="caution">
    <text evidence="18">The sequence shown here is derived from an EMBL/GenBank/DDBJ whole genome shotgun (WGS) entry which is preliminary data.</text>
</comment>
<dbReference type="PANTHER" id="PTHR22993">
    <property type="entry name" value="FORMAMIDOPYRIMIDINE-DNA GLYCOSYLASE"/>
    <property type="match status" value="1"/>
</dbReference>
<dbReference type="GO" id="GO:0006284">
    <property type="term" value="P:base-excision repair"/>
    <property type="evidence" value="ECO:0007669"/>
    <property type="project" value="InterPro"/>
</dbReference>
<comment type="subunit">
    <text evidence="3 15">Monomer.</text>
</comment>
<dbReference type="EMBL" id="JACHBG010000008">
    <property type="protein sequence ID" value="MBB6486443.1"/>
    <property type="molecule type" value="Genomic_DNA"/>
</dbReference>
<evidence type="ECO:0000256" key="5">
    <source>
        <dbReference type="ARBA" id="ARBA00022763"/>
    </source>
</evidence>
<evidence type="ECO:0000256" key="7">
    <source>
        <dbReference type="ARBA" id="ARBA00022801"/>
    </source>
</evidence>
<name>A0A7X0MEX5_9HYPH</name>
<keyword evidence="10 15" id="KW-0234">DNA repair</keyword>
<evidence type="ECO:0000256" key="8">
    <source>
        <dbReference type="ARBA" id="ARBA00022833"/>
    </source>
</evidence>
<comment type="function">
    <text evidence="15">Involved in base excision repair of DNA damaged by oxidation or by mutagenic agents. Acts as DNA glycosylase that recognizes and removes damaged bases. Has a preference for oxidized purines, such as 7,8-dihydro-8-oxoguanine (8-oxoG). Has AP (apurinic/apyrimidinic) lyase activity and introduces nicks in the DNA strand. Cleaves the DNA backbone by beta-delta elimination to generate a single-strand break at the site of the removed base with both 3'- and 5'-phosphates.</text>
</comment>
<feature type="domain" description="Formamidopyrimidine-DNA glycosylase catalytic" evidence="17">
    <location>
        <begin position="2"/>
        <end position="129"/>
    </location>
</feature>
<dbReference type="NCBIfam" id="NF002211">
    <property type="entry name" value="PRK01103.1"/>
    <property type="match status" value="1"/>
</dbReference>
<keyword evidence="11 15" id="KW-0456">Lyase</keyword>
<dbReference type="GO" id="GO:0008270">
    <property type="term" value="F:zinc ion binding"/>
    <property type="evidence" value="ECO:0007669"/>
    <property type="project" value="UniProtKB-UniRule"/>
</dbReference>
<dbReference type="SMART" id="SM01232">
    <property type="entry name" value="H2TH"/>
    <property type="match status" value="1"/>
</dbReference>
<dbReference type="AlphaFoldDB" id="A0A7X0MEX5"/>
<keyword evidence="8 15" id="KW-0862">Zinc</keyword>